<protein>
    <submittedName>
        <fullName evidence="2">Uncharacterized protein</fullName>
    </submittedName>
</protein>
<evidence type="ECO:0000313" key="3">
    <source>
        <dbReference type="Proteomes" id="UP000799771"/>
    </source>
</evidence>
<dbReference type="EMBL" id="ML977513">
    <property type="protein sequence ID" value="KAF2126467.1"/>
    <property type="molecule type" value="Genomic_DNA"/>
</dbReference>
<feature type="compositionally biased region" description="Polar residues" evidence="1">
    <location>
        <begin position="71"/>
        <end position="110"/>
    </location>
</feature>
<organism evidence="2 3">
    <name type="scientific">Dothidotthia symphoricarpi CBS 119687</name>
    <dbReference type="NCBI Taxonomy" id="1392245"/>
    <lineage>
        <taxon>Eukaryota</taxon>
        <taxon>Fungi</taxon>
        <taxon>Dikarya</taxon>
        <taxon>Ascomycota</taxon>
        <taxon>Pezizomycotina</taxon>
        <taxon>Dothideomycetes</taxon>
        <taxon>Pleosporomycetidae</taxon>
        <taxon>Pleosporales</taxon>
        <taxon>Dothidotthiaceae</taxon>
        <taxon>Dothidotthia</taxon>
    </lineage>
</organism>
<gene>
    <name evidence="2" type="ORF">P153DRAFT_78271</name>
</gene>
<sequence>MRSHDVFDYNKAIQFIQTQLQPSTSQHSTDRPDNSPSKMPSIAKFPPARVFLKTPSSPISATRRSALAGSNPLSPRFTTSASNASPSVTSFASQPTRSNATTTPRTQAPSTPFERDESFVTFRETKNHQSGTSRKKASRF</sequence>
<name>A0A6A6A6C5_9PLEO</name>
<evidence type="ECO:0000313" key="2">
    <source>
        <dbReference type="EMBL" id="KAF2126467.1"/>
    </source>
</evidence>
<dbReference type="AlphaFoldDB" id="A0A6A6A6C5"/>
<dbReference type="RefSeq" id="XP_033520859.1">
    <property type="nucleotide sequence ID" value="XM_033673396.1"/>
</dbReference>
<accession>A0A6A6A6C5</accession>
<proteinExistence type="predicted"/>
<feature type="compositionally biased region" description="Basic and acidic residues" evidence="1">
    <location>
        <begin position="113"/>
        <end position="127"/>
    </location>
</feature>
<evidence type="ECO:0000256" key="1">
    <source>
        <dbReference type="SAM" id="MobiDB-lite"/>
    </source>
</evidence>
<feature type="compositionally biased region" description="Polar residues" evidence="1">
    <location>
        <begin position="17"/>
        <end position="27"/>
    </location>
</feature>
<dbReference type="GeneID" id="54413828"/>
<keyword evidence="3" id="KW-1185">Reference proteome</keyword>
<feature type="region of interest" description="Disordered" evidence="1">
    <location>
        <begin position="17"/>
        <end position="140"/>
    </location>
</feature>
<feature type="compositionally biased region" description="Polar residues" evidence="1">
    <location>
        <begin position="54"/>
        <end position="63"/>
    </location>
</feature>
<dbReference type="Proteomes" id="UP000799771">
    <property type="component" value="Unassembled WGS sequence"/>
</dbReference>
<reference evidence="2" key="1">
    <citation type="journal article" date="2020" name="Stud. Mycol.">
        <title>101 Dothideomycetes genomes: a test case for predicting lifestyles and emergence of pathogens.</title>
        <authorList>
            <person name="Haridas S."/>
            <person name="Albert R."/>
            <person name="Binder M."/>
            <person name="Bloem J."/>
            <person name="Labutti K."/>
            <person name="Salamov A."/>
            <person name="Andreopoulos B."/>
            <person name="Baker S."/>
            <person name="Barry K."/>
            <person name="Bills G."/>
            <person name="Bluhm B."/>
            <person name="Cannon C."/>
            <person name="Castanera R."/>
            <person name="Culley D."/>
            <person name="Daum C."/>
            <person name="Ezra D."/>
            <person name="Gonzalez J."/>
            <person name="Henrissat B."/>
            <person name="Kuo A."/>
            <person name="Liang C."/>
            <person name="Lipzen A."/>
            <person name="Lutzoni F."/>
            <person name="Magnuson J."/>
            <person name="Mondo S."/>
            <person name="Nolan M."/>
            <person name="Ohm R."/>
            <person name="Pangilinan J."/>
            <person name="Park H.-J."/>
            <person name="Ramirez L."/>
            <person name="Alfaro M."/>
            <person name="Sun H."/>
            <person name="Tritt A."/>
            <person name="Yoshinaga Y."/>
            <person name="Zwiers L.-H."/>
            <person name="Turgeon B."/>
            <person name="Goodwin S."/>
            <person name="Spatafora J."/>
            <person name="Crous P."/>
            <person name="Grigoriev I."/>
        </authorList>
    </citation>
    <scope>NUCLEOTIDE SEQUENCE</scope>
    <source>
        <strain evidence="2">CBS 119687</strain>
    </source>
</reference>